<protein>
    <submittedName>
        <fullName evidence="1">Uncharacterized protein</fullName>
    </submittedName>
</protein>
<comment type="caution">
    <text evidence="1">The sequence shown here is derived from an EMBL/GenBank/DDBJ whole genome shotgun (WGS) entry which is preliminary data.</text>
</comment>
<sequence length="496" mass="56396">MTNKATDTCMKDIAKYIQTEKENIKIITEHVKKIELSKSSFSLNSIIGGLSPNENLEIEFKKNAIDRLLELPNEMVSFLNKTVNVEESIQEFSELLNEEEGYILNDFLFMSTLIPKGLNAVLDTKTIDERTLQCIEYYHCPICNKKSEIKIPIRSIIEDNLQFNQCPSCNHTNTPSCKCDHCTQNEFIYSIAKIIDKGISDSCERGNKMLNNAIENGEIIENNIDLTKLFAIFKSYKHSMSEDAKNVSNAIIDVYKTTKKFEQSTYVFTKNMVGEEKARQVASELNKIGFFYKKGFIPKTNDGIEPKFGTSDSSFKHLKLSNLGALSIVDTPEAKSDGNGIYTRIPNITEVDKIKIIYDIKPTFTTIFRVNPLVLEHEAFGIISSAKSSLHCNGQFLNSKLAREYYEKNYGDEEFPFLAPNIRLSRLINMDDFLNILNPSIVDAFERLEVDLVAFDRKEFKAIKIFITEDFKNLDIFSSAIAPVLRLQGIEVIILG</sequence>
<dbReference type="Proteomes" id="UP000241426">
    <property type="component" value="Unassembled WGS sequence"/>
</dbReference>
<organism evidence="1 2">
    <name type="scientific">Photobacterium kishitanii</name>
    <dbReference type="NCBI Taxonomy" id="318456"/>
    <lineage>
        <taxon>Bacteria</taxon>
        <taxon>Pseudomonadati</taxon>
        <taxon>Pseudomonadota</taxon>
        <taxon>Gammaproteobacteria</taxon>
        <taxon>Vibrionales</taxon>
        <taxon>Vibrionaceae</taxon>
        <taxon>Photobacterium</taxon>
    </lineage>
</organism>
<proteinExistence type="predicted"/>
<accession>A0A2T3KMD8</accession>
<name>A0A2T3KMD8_9GAMM</name>
<dbReference type="RefSeq" id="WP_107288691.1">
    <property type="nucleotide sequence ID" value="NZ_PYNF01000002.1"/>
</dbReference>
<evidence type="ECO:0000313" key="2">
    <source>
        <dbReference type="Proteomes" id="UP000241426"/>
    </source>
</evidence>
<gene>
    <name evidence="1" type="ORF">C9J27_02760</name>
</gene>
<reference evidence="1 2" key="1">
    <citation type="submission" date="2018-01" db="EMBL/GenBank/DDBJ databases">
        <title>Whole genome sequencing of Histamine producing bacteria.</title>
        <authorList>
            <person name="Butler K."/>
        </authorList>
    </citation>
    <scope>NUCLEOTIDE SEQUENCE [LARGE SCALE GENOMIC DNA]</scope>
    <source>
        <strain evidence="1 2">FS-7.2</strain>
    </source>
</reference>
<dbReference type="EMBL" id="PYNF01000002">
    <property type="protein sequence ID" value="PSV00963.1"/>
    <property type="molecule type" value="Genomic_DNA"/>
</dbReference>
<evidence type="ECO:0000313" key="1">
    <source>
        <dbReference type="EMBL" id="PSV00963.1"/>
    </source>
</evidence>
<dbReference type="AlphaFoldDB" id="A0A2T3KMD8"/>